<protein>
    <submittedName>
        <fullName evidence="2">Uncharacterized protein</fullName>
    </submittedName>
</protein>
<feature type="region of interest" description="Disordered" evidence="1">
    <location>
        <begin position="395"/>
        <end position="437"/>
    </location>
</feature>
<keyword evidence="3" id="KW-1185">Reference proteome</keyword>
<dbReference type="Proteomes" id="UP000708208">
    <property type="component" value="Unassembled WGS sequence"/>
</dbReference>
<sequence length="592" mass="66918">MFGTPGSLTMYSTACRPGLPPPNDTPPTIGPATYYVKPVSCRPCVPENVAPFNTTGIRRVVTPNGYPSPSEYLPYIQPRYASGSPIMRGRHRFPHGQYWSCGPGPAYKVRDPWIALVEECQDMTSKRWRVPYKKYKSTNCPSVFHPLELRTFISGLDGRTYPVRNKNWGAKIPGPIYNTLNIRTSRSQNPRIVDFSHSKGRPPLFKISPGFGPADFTIPRDLNRNGGIFLSKSDCPEWSTYRLFDFIVCKTSKTIYPSPFDHYVRGGLDSMSPKAVSAPFKSTVPRLGYDNKFITPSPLDYFKVVLTPDDLDPPVYPRNPSYFTFPPEPPPFNCTQERFYEPRLIEEFFNRPSPADYDIPSFTDLLWCECKCNIPALCNPKLGFLTSADARPEKKYDTCPGGSDDEPRKWRNMRPRKRSTYPYHGPPPKYPDSPGPIYDTNPPCKAVKARREWWDPRRIVDMGFNNSGCTRKMVLTDIDPNIPGPGLYYANKPPVRCMTGNFKITGPRVAKHHSFGPGPRHKLHDKVSSSTWRGTHLGTFNIYLKGVRAQRPSAGGFRPHGPLDKLGDDAAGICRDDQYLCDLCPTEIKKQL</sequence>
<evidence type="ECO:0000256" key="1">
    <source>
        <dbReference type="SAM" id="MobiDB-lite"/>
    </source>
</evidence>
<reference evidence="2" key="1">
    <citation type="submission" date="2021-06" db="EMBL/GenBank/DDBJ databases">
        <authorList>
            <person name="Hodson N. C."/>
            <person name="Mongue J. A."/>
            <person name="Jaron S. K."/>
        </authorList>
    </citation>
    <scope>NUCLEOTIDE SEQUENCE</scope>
</reference>
<evidence type="ECO:0000313" key="3">
    <source>
        <dbReference type="Proteomes" id="UP000708208"/>
    </source>
</evidence>
<organism evidence="2 3">
    <name type="scientific">Allacma fusca</name>
    <dbReference type="NCBI Taxonomy" id="39272"/>
    <lineage>
        <taxon>Eukaryota</taxon>
        <taxon>Metazoa</taxon>
        <taxon>Ecdysozoa</taxon>
        <taxon>Arthropoda</taxon>
        <taxon>Hexapoda</taxon>
        <taxon>Collembola</taxon>
        <taxon>Symphypleona</taxon>
        <taxon>Sminthuridae</taxon>
        <taxon>Allacma</taxon>
    </lineage>
</organism>
<dbReference type="OrthoDB" id="8251278at2759"/>
<feature type="compositionally biased region" description="Pro residues" evidence="1">
    <location>
        <begin position="424"/>
        <end position="434"/>
    </location>
</feature>
<proteinExistence type="predicted"/>
<feature type="compositionally biased region" description="Basic residues" evidence="1">
    <location>
        <begin position="410"/>
        <end position="419"/>
    </location>
</feature>
<evidence type="ECO:0000313" key="2">
    <source>
        <dbReference type="EMBL" id="CAG7661321.1"/>
    </source>
</evidence>
<accession>A0A8J2J3W3</accession>
<gene>
    <name evidence="2" type="ORF">AFUS01_LOCUS1385</name>
</gene>
<dbReference type="EMBL" id="CAJVCH010007643">
    <property type="protein sequence ID" value="CAG7661321.1"/>
    <property type="molecule type" value="Genomic_DNA"/>
</dbReference>
<name>A0A8J2J3W3_9HEXA</name>
<comment type="caution">
    <text evidence="2">The sequence shown here is derived from an EMBL/GenBank/DDBJ whole genome shotgun (WGS) entry which is preliminary data.</text>
</comment>
<dbReference type="AlphaFoldDB" id="A0A8J2J3W3"/>